<dbReference type="InterPro" id="IPR033462">
    <property type="entry name" value="Cache_3-Cache_2"/>
</dbReference>
<comment type="similarity">
    <text evidence="2">Belongs to the methyl-accepting chemotaxis (MCP) protein family.</text>
</comment>
<accession>A0ABR7A2G6</accession>
<gene>
    <name evidence="8" type="ORF">H8K43_04450</name>
</gene>
<evidence type="ECO:0000256" key="5">
    <source>
        <dbReference type="SAM" id="Phobius"/>
    </source>
</evidence>
<proteinExistence type="inferred from homology"/>
<feature type="domain" description="Methyl-accepting transducer" evidence="6">
    <location>
        <begin position="410"/>
        <end position="639"/>
    </location>
</feature>
<dbReference type="PROSITE" id="PS50885">
    <property type="entry name" value="HAMP"/>
    <property type="match status" value="1"/>
</dbReference>
<keyword evidence="1" id="KW-0488">Methylation</keyword>
<name>A0ABR7A2G6_9BURK</name>
<protein>
    <submittedName>
        <fullName evidence="8">Cache 3/Cache 2 fusion domain-containing protein</fullName>
    </submittedName>
</protein>
<dbReference type="PANTHER" id="PTHR43531:SF14">
    <property type="entry name" value="METHYL-ACCEPTING CHEMOTAXIS PROTEIN I-RELATED"/>
    <property type="match status" value="1"/>
</dbReference>
<dbReference type="Pfam" id="PF00672">
    <property type="entry name" value="HAMP"/>
    <property type="match status" value="1"/>
</dbReference>
<organism evidence="8 9">
    <name type="scientific">Undibacterium curvum</name>
    <dbReference type="NCBI Taxonomy" id="2762294"/>
    <lineage>
        <taxon>Bacteria</taxon>
        <taxon>Pseudomonadati</taxon>
        <taxon>Pseudomonadota</taxon>
        <taxon>Betaproteobacteria</taxon>
        <taxon>Burkholderiales</taxon>
        <taxon>Oxalobacteraceae</taxon>
        <taxon>Undibacterium</taxon>
    </lineage>
</organism>
<comment type="caution">
    <text evidence="8">The sequence shown here is derived from an EMBL/GenBank/DDBJ whole genome shotgun (WGS) entry which is preliminary data.</text>
</comment>
<keyword evidence="3" id="KW-0807">Transducer</keyword>
<dbReference type="Pfam" id="PF17201">
    <property type="entry name" value="Cache_3-Cache_2"/>
    <property type="match status" value="1"/>
</dbReference>
<sequence length="673" mass="72381">MKLLSGKDKKIGQFLGASVSAGAVLVFVIFTSAVAYSLHRSQEQSAINEINNLLNSVNDSFEVFDSAVKADAERTGNNLRIELGDKLAVHAEQKINVAGKSTAALTLNEQLINNQFEQVDAFTARTGAIATFFVKDGDDFIRVSTSLKKENGERAIGTALDKAHPAYPLLMEGKKFTGAAKLFGKNYMTYYNPFMGSDGKLAGAIFIGINIDPTLSLLKEKIKAMKIKSTGYFYAFDMKDGKQQGTLMIHPSDEGNNILDSKSADGQLFVKTMLEKKQGLLRYDSADSKQTDTKVKEKLLVFRTIPTTKWILAGSVNSGELAEESMQQIIWLGSLALALLVAGGLLFMTMVSRVVTRPLQQATALANSLASGDLSHRVEAKSDNEIGKMLTAMNGIGEGLTQVVQEVRTGSASIQTAAREIASGNADLSARTEVQAGTLEETASSMEELTSTVQQNAENAREADRFVNSASEVAEQAGLVVSRMVATMNDIRDSSRKVEEIINVINGIAFQTNILALNAAVEAARAGEQGRGFAVVAGEVRNLAQRASIAAKDIQGLITDSVNKVESGSTMANEAGYTMSRVVGDIRKVASLVNEISNASNEQSTGIHQVNDAITNMDEMTQQNSALVEQAAAAAESMREQSDRLSELVAQFKTETTTANVVRVSGLDRRQLR</sequence>
<dbReference type="SUPFAM" id="SSF103190">
    <property type="entry name" value="Sensory domain-like"/>
    <property type="match status" value="1"/>
</dbReference>
<dbReference type="Gene3D" id="1.10.287.950">
    <property type="entry name" value="Methyl-accepting chemotaxis protein"/>
    <property type="match status" value="1"/>
</dbReference>
<dbReference type="SMART" id="SM00283">
    <property type="entry name" value="MA"/>
    <property type="match status" value="1"/>
</dbReference>
<feature type="coiled-coil region" evidence="4">
    <location>
        <begin position="610"/>
        <end position="655"/>
    </location>
</feature>
<evidence type="ECO:0000313" key="9">
    <source>
        <dbReference type="Proteomes" id="UP000654304"/>
    </source>
</evidence>
<keyword evidence="9" id="KW-1185">Reference proteome</keyword>
<evidence type="ECO:0000256" key="1">
    <source>
        <dbReference type="ARBA" id="ARBA00022481"/>
    </source>
</evidence>
<dbReference type="InterPro" id="IPR029151">
    <property type="entry name" value="Sensor-like_sf"/>
</dbReference>
<dbReference type="InterPro" id="IPR051310">
    <property type="entry name" value="MCP_chemotaxis"/>
</dbReference>
<dbReference type="RefSeq" id="WP_186902724.1">
    <property type="nucleotide sequence ID" value="NZ_JACOGD010000002.1"/>
</dbReference>
<feature type="transmembrane region" description="Helical" evidence="5">
    <location>
        <begin position="329"/>
        <end position="351"/>
    </location>
</feature>
<dbReference type="Gene3D" id="3.30.450.20">
    <property type="entry name" value="PAS domain"/>
    <property type="match status" value="1"/>
</dbReference>
<dbReference type="SUPFAM" id="SSF58104">
    <property type="entry name" value="Methyl-accepting chemotaxis protein (MCP) signaling domain"/>
    <property type="match status" value="1"/>
</dbReference>
<dbReference type="Pfam" id="PF00015">
    <property type="entry name" value="MCPsignal"/>
    <property type="match status" value="1"/>
</dbReference>
<dbReference type="Proteomes" id="UP000654304">
    <property type="component" value="Unassembled WGS sequence"/>
</dbReference>
<keyword evidence="5" id="KW-0472">Membrane</keyword>
<feature type="domain" description="HAMP" evidence="7">
    <location>
        <begin position="353"/>
        <end position="405"/>
    </location>
</feature>
<evidence type="ECO:0000256" key="2">
    <source>
        <dbReference type="ARBA" id="ARBA00029447"/>
    </source>
</evidence>
<evidence type="ECO:0000259" key="6">
    <source>
        <dbReference type="PROSITE" id="PS50111"/>
    </source>
</evidence>
<evidence type="ECO:0000256" key="3">
    <source>
        <dbReference type="PROSITE-ProRule" id="PRU00284"/>
    </source>
</evidence>
<reference evidence="8 9" key="1">
    <citation type="submission" date="2020-08" db="EMBL/GenBank/DDBJ databases">
        <title>Novel species isolated from subtropical streams in China.</title>
        <authorList>
            <person name="Lu H."/>
        </authorList>
    </citation>
    <scope>NUCLEOTIDE SEQUENCE [LARGE SCALE GENOMIC DNA]</scope>
    <source>
        <strain evidence="8 9">CY22W</strain>
    </source>
</reference>
<evidence type="ECO:0000259" key="7">
    <source>
        <dbReference type="PROSITE" id="PS50885"/>
    </source>
</evidence>
<dbReference type="SMART" id="SM00304">
    <property type="entry name" value="HAMP"/>
    <property type="match status" value="1"/>
</dbReference>
<dbReference type="InterPro" id="IPR003660">
    <property type="entry name" value="HAMP_dom"/>
</dbReference>
<dbReference type="PROSITE" id="PS50111">
    <property type="entry name" value="CHEMOTAXIS_TRANSDUC_2"/>
    <property type="match status" value="1"/>
</dbReference>
<keyword evidence="5" id="KW-0812">Transmembrane</keyword>
<dbReference type="CDD" id="cd06225">
    <property type="entry name" value="HAMP"/>
    <property type="match status" value="1"/>
</dbReference>
<dbReference type="InterPro" id="IPR004089">
    <property type="entry name" value="MCPsignal_dom"/>
</dbReference>
<dbReference type="EMBL" id="JACOGD010000002">
    <property type="protein sequence ID" value="MBC3930913.1"/>
    <property type="molecule type" value="Genomic_DNA"/>
</dbReference>
<dbReference type="CDD" id="cd12912">
    <property type="entry name" value="PDC2_MCP_like"/>
    <property type="match status" value="1"/>
</dbReference>
<evidence type="ECO:0000256" key="4">
    <source>
        <dbReference type="SAM" id="Coils"/>
    </source>
</evidence>
<evidence type="ECO:0000313" key="8">
    <source>
        <dbReference type="EMBL" id="MBC3930913.1"/>
    </source>
</evidence>
<dbReference type="PANTHER" id="PTHR43531">
    <property type="entry name" value="PROTEIN ICFG"/>
    <property type="match status" value="1"/>
</dbReference>
<keyword evidence="5" id="KW-1133">Transmembrane helix</keyword>
<dbReference type="CDD" id="cd11386">
    <property type="entry name" value="MCP_signal"/>
    <property type="match status" value="1"/>
</dbReference>
<feature type="transmembrane region" description="Helical" evidence="5">
    <location>
        <begin position="12"/>
        <end position="38"/>
    </location>
</feature>
<keyword evidence="4" id="KW-0175">Coiled coil</keyword>